<dbReference type="InParanoid" id="A0A136JEH2"/>
<accession>A0A136JEH2</accession>
<dbReference type="EMBL" id="KQ964246">
    <property type="protein sequence ID" value="KXJ95537.1"/>
    <property type="molecule type" value="Genomic_DNA"/>
</dbReference>
<evidence type="ECO:0000256" key="1">
    <source>
        <dbReference type="SAM" id="MobiDB-lite"/>
    </source>
</evidence>
<dbReference type="Proteomes" id="UP000070501">
    <property type="component" value="Unassembled WGS sequence"/>
</dbReference>
<reference evidence="3" key="1">
    <citation type="submission" date="2016-02" db="EMBL/GenBank/DDBJ databases">
        <title>Draft genome sequence of Microdochium bolleyi, a fungal endophyte of beachgrass.</title>
        <authorList>
            <consortium name="DOE Joint Genome Institute"/>
            <person name="David A.S."/>
            <person name="May G."/>
            <person name="Haridas S."/>
            <person name="Lim J."/>
            <person name="Wang M."/>
            <person name="Labutti K."/>
            <person name="Lipzen A."/>
            <person name="Barry K."/>
            <person name="Grigoriev I.V."/>
        </authorList>
    </citation>
    <scope>NUCLEOTIDE SEQUENCE [LARGE SCALE GENOMIC DNA]</scope>
    <source>
        <strain evidence="3">J235TASD1</strain>
    </source>
</reference>
<dbReference type="InterPro" id="IPR016181">
    <property type="entry name" value="Acyl_CoA_acyltransferase"/>
</dbReference>
<dbReference type="PANTHER" id="PTHR20958">
    <property type="entry name" value="GLYCINE N-ACYLTRANSFERASE-LIKE PROTEIN"/>
    <property type="match status" value="1"/>
</dbReference>
<feature type="region of interest" description="Disordered" evidence="1">
    <location>
        <begin position="58"/>
        <end position="81"/>
    </location>
</feature>
<keyword evidence="3" id="KW-1185">Reference proteome</keyword>
<dbReference type="CDD" id="cd04301">
    <property type="entry name" value="NAT_SF"/>
    <property type="match status" value="1"/>
</dbReference>
<dbReference type="OrthoDB" id="61870at2759"/>
<dbReference type="Gene3D" id="3.40.630.30">
    <property type="match status" value="1"/>
</dbReference>
<protein>
    <submittedName>
        <fullName evidence="2">Uncharacterized protein</fullName>
    </submittedName>
</protein>
<gene>
    <name evidence="2" type="ORF">Micbo1qcDRAFT_171892</name>
</gene>
<evidence type="ECO:0000313" key="3">
    <source>
        <dbReference type="Proteomes" id="UP000070501"/>
    </source>
</evidence>
<dbReference type="InterPro" id="IPR053225">
    <property type="entry name" value="Acyl-CoA_N-acyltransferase"/>
</dbReference>
<evidence type="ECO:0000313" key="2">
    <source>
        <dbReference type="EMBL" id="KXJ95537.1"/>
    </source>
</evidence>
<dbReference type="STRING" id="196109.A0A136JEH2"/>
<name>A0A136JEH2_9PEZI</name>
<dbReference type="SUPFAM" id="SSF55729">
    <property type="entry name" value="Acyl-CoA N-acyltransferases (Nat)"/>
    <property type="match status" value="1"/>
</dbReference>
<dbReference type="AlphaFoldDB" id="A0A136JEH2"/>
<organism evidence="2 3">
    <name type="scientific">Microdochium bolleyi</name>
    <dbReference type="NCBI Taxonomy" id="196109"/>
    <lineage>
        <taxon>Eukaryota</taxon>
        <taxon>Fungi</taxon>
        <taxon>Dikarya</taxon>
        <taxon>Ascomycota</taxon>
        <taxon>Pezizomycotina</taxon>
        <taxon>Sordariomycetes</taxon>
        <taxon>Xylariomycetidae</taxon>
        <taxon>Xylariales</taxon>
        <taxon>Microdochiaceae</taxon>
        <taxon>Microdochium</taxon>
    </lineage>
</organism>
<dbReference type="PANTHER" id="PTHR20958:SF6">
    <property type="entry name" value="GLYCINE N-ACYLTRANSFERASE-LIKE PROTEIN"/>
    <property type="match status" value="1"/>
</dbReference>
<sequence length="334" mass="36285">MHKVHVFTGTYPGPPGPAALLRLLEQHVPHSLPLLRRLQFTRFPGGVTEHTRILFACSSGSGGGPSDGRPVDAQGDDRLAPADGPNSFAAAYVDFSRGPETEVWMYSSLEARGSELADQAVRSYSPSKEDTDEEKEEEMKALELDLAIAVLREIKVQRDAYDADPNALPRRERVEVLMGTLSERLRLAVVNAAATTTTGVRGGPTVTFPYVEIYDKWLMRLNGLPEIPASALALLTAESGGAGVGEDLLHWTDVRREDVAMVLSRTSIPRKERTIILLPSMALAKNDGTLVAWAFLGPDSSLTSLHCEPEYRGKGLAKAVAIKILKEHGEPGRV</sequence>
<proteinExistence type="predicted"/>